<feature type="region of interest" description="Disordered" evidence="1">
    <location>
        <begin position="55"/>
        <end position="204"/>
    </location>
</feature>
<organism evidence="2 3">
    <name type="scientific">Portunus trituberculatus</name>
    <name type="common">Swimming crab</name>
    <name type="synonym">Neptunus trituberculatus</name>
    <dbReference type="NCBI Taxonomy" id="210409"/>
    <lineage>
        <taxon>Eukaryota</taxon>
        <taxon>Metazoa</taxon>
        <taxon>Ecdysozoa</taxon>
        <taxon>Arthropoda</taxon>
        <taxon>Crustacea</taxon>
        <taxon>Multicrustacea</taxon>
        <taxon>Malacostraca</taxon>
        <taxon>Eumalacostraca</taxon>
        <taxon>Eucarida</taxon>
        <taxon>Decapoda</taxon>
        <taxon>Pleocyemata</taxon>
        <taxon>Brachyura</taxon>
        <taxon>Eubrachyura</taxon>
        <taxon>Portunoidea</taxon>
        <taxon>Portunidae</taxon>
        <taxon>Portuninae</taxon>
        <taxon>Portunus</taxon>
    </lineage>
</organism>
<keyword evidence="3" id="KW-1185">Reference proteome</keyword>
<dbReference type="OrthoDB" id="6372887at2759"/>
<sequence>MFLLKIIKPYVEGKEYGLQTEGQCDTQDPAAPCHGHEAANPLKVSRFLREQFIWKQPTADIEQDDAPLAQEEEEEEDVEEEEKEEEERKEGSSEQRTNRPRMLTVHGQYESSAEEIHNQDTSRESAFANKPEARGEHGEENKGKDHLSREDLQRASRAVMNGEGTYPDAQINNKEQHSMRVISEERLPLTPQQPVSVKPDGELKARSQRYIHEHPPQRGHEYLEQLYIQHGNQNQGYQHEQQIVQQEIEAQEWRLRQQEEMWQEHGRQAHQKARENYAPPHRRELHYPPPSGGPHHAESGGLDRQHPVWRDHQLHGQRLPRGVSPRRYHRSGDL</sequence>
<dbReference type="Proteomes" id="UP000324222">
    <property type="component" value="Unassembled WGS sequence"/>
</dbReference>
<feature type="compositionally biased region" description="Acidic residues" evidence="1">
    <location>
        <begin position="61"/>
        <end position="85"/>
    </location>
</feature>
<feature type="region of interest" description="Disordered" evidence="1">
    <location>
        <begin position="261"/>
        <end position="334"/>
    </location>
</feature>
<evidence type="ECO:0000256" key="1">
    <source>
        <dbReference type="SAM" id="MobiDB-lite"/>
    </source>
</evidence>
<name>A0A5B7ITH6_PORTR</name>
<feature type="compositionally biased region" description="Basic and acidic residues" evidence="1">
    <location>
        <begin position="261"/>
        <end position="286"/>
    </location>
</feature>
<protein>
    <submittedName>
        <fullName evidence="2">Uncharacterized protein</fullName>
    </submittedName>
</protein>
<dbReference type="AlphaFoldDB" id="A0A5B7ITH6"/>
<evidence type="ECO:0000313" key="2">
    <source>
        <dbReference type="EMBL" id="MPC84747.1"/>
    </source>
</evidence>
<feature type="compositionally biased region" description="Basic and acidic residues" evidence="1">
    <location>
        <begin position="174"/>
        <end position="187"/>
    </location>
</feature>
<reference evidence="2 3" key="1">
    <citation type="submission" date="2019-05" db="EMBL/GenBank/DDBJ databases">
        <title>Another draft genome of Portunus trituberculatus and its Hox gene families provides insights of decapod evolution.</title>
        <authorList>
            <person name="Jeong J.-H."/>
            <person name="Song I."/>
            <person name="Kim S."/>
            <person name="Choi T."/>
            <person name="Kim D."/>
            <person name="Ryu S."/>
            <person name="Kim W."/>
        </authorList>
    </citation>
    <scope>NUCLEOTIDE SEQUENCE [LARGE SCALE GENOMIC DNA]</scope>
    <source>
        <tissue evidence="2">Muscle</tissue>
    </source>
</reference>
<feature type="compositionally biased region" description="Basic and acidic residues" evidence="1">
    <location>
        <begin position="131"/>
        <end position="154"/>
    </location>
</feature>
<evidence type="ECO:0000313" key="3">
    <source>
        <dbReference type="Proteomes" id="UP000324222"/>
    </source>
</evidence>
<gene>
    <name evidence="2" type="ORF">E2C01_079496</name>
</gene>
<dbReference type="EMBL" id="VSRR010066328">
    <property type="protein sequence ID" value="MPC84747.1"/>
    <property type="molecule type" value="Genomic_DNA"/>
</dbReference>
<accession>A0A5B7ITH6</accession>
<feature type="compositionally biased region" description="Basic residues" evidence="1">
    <location>
        <begin position="324"/>
        <end position="334"/>
    </location>
</feature>
<feature type="compositionally biased region" description="Basic and acidic residues" evidence="1">
    <location>
        <begin position="114"/>
        <end position="123"/>
    </location>
</feature>
<proteinExistence type="predicted"/>
<comment type="caution">
    <text evidence="2">The sequence shown here is derived from an EMBL/GenBank/DDBJ whole genome shotgun (WGS) entry which is preliminary data.</text>
</comment>
<feature type="compositionally biased region" description="Basic and acidic residues" evidence="1">
    <location>
        <begin position="86"/>
        <end position="97"/>
    </location>
</feature>
<feature type="compositionally biased region" description="Basic and acidic residues" evidence="1">
    <location>
        <begin position="295"/>
        <end position="314"/>
    </location>
</feature>